<dbReference type="Pfam" id="PF05258">
    <property type="entry name" value="DciA"/>
    <property type="match status" value="1"/>
</dbReference>
<dbReference type="PIRSF" id="PIRSF032064">
    <property type="entry name" value="UCP032064"/>
    <property type="match status" value="1"/>
</dbReference>
<gene>
    <name evidence="1" type="ORF">BHV28_13950</name>
</gene>
<sequence>MTRTGERKRGFLPLADMTAPILDPVLRRRAGLNIQLLECWPEIVGEDTAAMSQPLKILWPRRVHEGGEFEPAALVIACEGFAAMKIQHESGEIIQRINAFFGFAAVARLKIEQKPLYRQQQAVKPALAINEAQKAQLETMTASIENSRLRQALFCLGVGVLSDKNRHGR</sequence>
<dbReference type="KEGG" id="thd:BHV28_13950"/>
<dbReference type="InterPro" id="IPR010593">
    <property type="entry name" value="DUF1159"/>
</dbReference>
<dbReference type="AlphaFoldDB" id="A0A1U9JW51"/>
<evidence type="ECO:0000313" key="1">
    <source>
        <dbReference type="EMBL" id="AQS42078.1"/>
    </source>
</evidence>
<accession>A0A1U9JW51</accession>
<keyword evidence="2" id="KW-1185">Reference proteome</keyword>
<proteinExistence type="predicted"/>
<name>A0A1U9JW51_9HYPH</name>
<reference evidence="1 2" key="1">
    <citation type="journal article" date="2010" name="Science">
        <title>Genomic comparison of the ants Camponotus floridanus and Harpegnathos saltator.</title>
        <authorList>
            <person name="Bonasio R."/>
            <person name="Zhang G."/>
            <person name="Ye C."/>
            <person name="Mutti N.S."/>
            <person name="Fang X."/>
            <person name="Qin N."/>
            <person name="Donahue G."/>
            <person name="Yang P."/>
            <person name="Li Q."/>
            <person name="Li C."/>
            <person name="Zhang P."/>
            <person name="Huang Z."/>
            <person name="Berger S.L."/>
            <person name="Reinberg D."/>
            <person name="Wang J."/>
            <person name="Liebig J."/>
        </authorList>
    </citation>
    <scope>NUCLEOTIDE SEQUENCE [LARGE SCALE GENOMIC DNA]</scope>
    <source>
        <strain evidence="1 2">Hsal</strain>
    </source>
</reference>
<reference evidence="1 2" key="2">
    <citation type="journal article" date="2016" name="Sci. Rep.">
        <title>The genome of Rhizobiales bacteria in predatory ants reveals urease gene functions but no genes for nitrogen fixation.</title>
        <authorList>
            <person name="Neuvonen M.M."/>
            <person name="Tamarit D."/>
            <person name="Naslund K."/>
            <person name="Liebig J."/>
            <person name="Feldhaar H."/>
            <person name="Moran N.A."/>
            <person name="Guy L."/>
            <person name="Andersson S.G."/>
        </authorList>
    </citation>
    <scope>NUCLEOTIDE SEQUENCE [LARGE SCALE GENOMIC DNA]</scope>
    <source>
        <strain evidence="1 2">Hsal</strain>
    </source>
</reference>
<dbReference type="EMBL" id="CP017315">
    <property type="protein sequence ID" value="AQS42078.1"/>
    <property type="molecule type" value="Genomic_DNA"/>
</dbReference>
<evidence type="ECO:0000313" key="2">
    <source>
        <dbReference type="Proteomes" id="UP000188912"/>
    </source>
</evidence>
<dbReference type="STRING" id="1902579.BHV28_13950"/>
<protein>
    <recommendedName>
        <fullName evidence="3">DUF721 domain-containing protein</fullName>
    </recommendedName>
</protein>
<evidence type="ECO:0008006" key="3">
    <source>
        <dbReference type="Google" id="ProtNLM"/>
    </source>
</evidence>
<dbReference type="Proteomes" id="UP000188912">
    <property type="component" value="Chromosome"/>
</dbReference>
<organism evidence="1 2">
    <name type="scientific">Candidatus Tokpelaia hoelldobleri</name>
    <dbReference type="NCBI Taxonomy" id="1902579"/>
    <lineage>
        <taxon>Bacteria</taxon>
        <taxon>Pseudomonadati</taxon>
        <taxon>Pseudomonadota</taxon>
        <taxon>Alphaproteobacteria</taxon>
        <taxon>Hyphomicrobiales</taxon>
        <taxon>Candidatus Tokpelaia</taxon>
    </lineage>
</organism>
<dbReference type="InterPro" id="IPR007922">
    <property type="entry name" value="DciA-like"/>
</dbReference>